<dbReference type="EC" id="2.7.1.15" evidence="2 12"/>
<keyword evidence="7 12" id="KW-0418">Kinase</keyword>
<keyword evidence="12" id="KW-0963">Cytoplasm</keyword>
<accession>A0ABQ2N1C6</accession>
<comment type="subunit">
    <text evidence="12">Homodimer.</text>
</comment>
<evidence type="ECO:0000256" key="5">
    <source>
        <dbReference type="ARBA" id="ARBA00022723"/>
    </source>
</evidence>
<dbReference type="InterPro" id="IPR002139">
    <property type="entry name" value="Ribo/fructo_kinase"/>
</dbReference>
<comment type="caution">
    <text evidence="14">The sequence shown here is derived from an EMBL/GenBank/DDBJ whole genome shotgun (WGS) entry which is preliminary data.</text>
</comment>
<feature type="domain" description="Carbohydrate kinase PfkB" evidence="13">
    <location>
        <begin position="7"/>
        <end position="294"/>
    </location>
</feature>
<dbReference type="EMBL" id="BMMQ01000006">
    <property type="protein sequence ID" value="GGO64834.1"/>
    <property type="molecule type" value="Genomic_DNA"/>
</dbReference>
<dbReference type="RefSeq" id="WP_229661253.1">
    <property type="nucleotide sequence ID" value="NZ_BMMQ01000006.1"/>
</dbReference>
<evidence type="ECO:0000256" key="3">
    <source>
        <dbReference type="ARBA" id="ARBA00016943"/>
    </source>
</evidence>
<comment type="pathway">
    <text evidence="12">Carbohydrate metabolism; D-ribose degradation; D-ribose 5-phosphate from beta-D-ribopyranose: step 2/2.</text>
</comment>
<feature type="binding site" evidence="12">
    <location>
        <position position="290"/>
    </location>
    <ligand>
        <name>K(+)</name>
        <dbReference type="ChEBI" id="CHEBI:29103"/>
    </ligand>
</feature>
<comment type="similarity">
    <text evidence="1">Belongs to the carbohydrate kinase pfkB family.</text>
</comment>
<feature type="binding site" evidence="12">
    <location>
        <position position="249"/>
    </location>
    <ligand>
        <name>K(+)</name>
        <dbReference type="ChEBI" id="CHEBI:29103"/>
    </ligand>
</feature>
<dbReference type="CDD" id="cd01174">
    <property type="entry name" value="ribokinase"/>
    <property type="match status" value="1"/>
</dbReference>
<dbReference type="InterPro" id="IPR011611">
    <property type="entry name" value="PfkB_dom"/>
</dbReference>
<comment type="similarity">
    <text evidence="12">Belongs to the carbohydrate kinase PfkB family. Ribokinase subfamily.</text>
</comment>
<dbReference type="PANTHER" id="PTHR10584">
    <property type="entry name" value="SUGAR KINASE"/>
    <property type="match status" value="1"/>
</dbReference>
<feature type="binding site" evidence="12">
    <location>
        <position position="288"/>
    </location>
    <ligand>
        <name>K(+)</name>
        <dbReference type="ChEBI" id="CHEBI:29103"/>
    </ligand>
</feature>
<keyword evidence="9 12" id="KW-0460">Magnesium</keyword>
<dbReference type="InterPro" id="IPR002173">
    <property type="entry name" value="Carboh/pur_kinase_PfkB_CS"/>
</dbReference>
<comment type="cofactor">
    <cofactor evidence="12">
        <name>Mg(2+)</name>
        <dbReference type="ChEBI" id="CHEBI:18420"/>
    </cofactor>
    <text evidence="12">Requires a divalent cation, most likely magnesium in vivo, as an electrophilic catalyst to aid phosphoryl group transfer. It is the chelate of the metal and the nucleotide that is the actual substrate.</text>
</comment>
<evidence type="ECO:0000256" key="8">
    <source>
        <dbReference type="ARBA" id="ARBA00022840"/>
    </source>
</evidence>
<keyword evidence="8 12" id="KW-0067">ATP-binding</keyword>
<evidence type="ECO:0000256" key="6">
    <source>
        <dbReference type="ARBA" id="ARBA00022741"/>
    </source>
</evidence>
<evidence type="ECO:0000256" key="2">
    <source>
        <dbReference type="ARBA" id="ARBA00012035"/>
    </source>
</evidence>
<dbReference type="PROSITE" id="PS00584">
    <property type="entry name" value="PFKB_KINASES_2"/>
    <property type="match status" value="1"/>
</dbReference>
<dbReference type="InterPro" id="IPR011877">
    <property type="entry name" value="Ribokinase"/>
</dbReference>
<feature type="binding site" evidence="12">
    <location>
        <position position="255"/>
    </location>
    <ligand>
        <name>substrate</name>
    </ligand>
</feature>
<evidence type="ECO:0000256" key="4">
    <source>
        <dbReference type="ARBA" id="ARBA00022679"/>
    </source>
</evidence>
<comment type="caution">
    <text evidence="12">Lacks conserved residue(s) required for the propagation of feature annotation.</text>
</comment>
<feature type="binding site" evidence="12">
    <location>
        <position position="145"/>
    </location>
    <ligand>
        <name>substrate</name>
    </ligand>
</feature>
<dbReference type="HAMAP" id="MF_01987">
    <property type="entry name" value="Ribokinase"/>
    <property type="match status" value="1"/>
</dbReference>
<feature type="binding site" evidence="12">
    <location>
        <position position="187"/>
    </location>
    <ligand>
        <name>ATP</name>
        <dbReference type="ChEBI" id="CHEBI:30616"/>
    </ligand>
</feature>
<dbReference type="Gene3D" id="3.40.1190.20">
    <property type="match status" value="1"/>
</dbReference>
<feature type="binding site" evidence="12">
    <location>
        <begin position="16"/>
        <end position="18"/>
    </location>
    <ligand>
        <name>substrate</name>
    </ligand>
</feature>
<comment type="function">
    <text evidence="12">Catalyzes the phosphorylation of ribose at O-5 in a reaction requiring ATP and magnesium. The resulting D-ribose-5-phosphate can then be used either for sythesis of nucleotides, histidine, and tryptophan, or as a component of the pentose phosphate pathway.</text>
</comment>
<organism evidence="14 15">
    <name type="scientific">Microbacterium nanhaiense</name>
    <dbReference type="NCBI Taxonomy" id="1301026"/>
    <lineage>
        <taxon>Bacteria</taxon>
        <taxon>Bacillati</taxon>
        <taxon>Actinomycetota</taxon>
        <taxon>Actinomycetes</taxon>
        <taxon>Micrococcales</taxon>
        <taxon>Microbacteriaceae</taxon>
        <taxon>Microbacterium</taxon>
    </lineage>
</organism>
<evidence type="ECO:0000313" key="14">
    <source>
        <dbReference type="EMBL" id="GGO64834.1"/>
    </source>
</evidence>
<keyword evidence="15" id="KW-1185">Reference proteome</keyword>
<comment type="activity regulation">
    <text evidence="12">Activated by a monovalent cation that binds near, but not in, the active site. The most likely occupant of the site in vivo is potassium. Ion binding induces a conformational change that may alter substrate affinity.</text>
</comment>
<feature type="active site" description="Proton acceptor" evidence="12">
    <location>
        <position position="255"/>
    </location>
</feature>
<evidence type="ECO:0000313" key="15">
    <source>
        <dbReference type="Proteomes" id="UP000638043"/>
    </source>
</evidence>
<feature type="binding site" evidence="12">
    <location>
        <begin position="254"/>
        <end position="255"/>
    </location>
    <ligand>
        <name>ATP</name>
        <dbReference type="ChEBI" id="CHEBI:30616"/>
    </ligand>
</feature>
<feature type="binding site" evidence="12">
    <location>
        <begin position="222"/>
        <end position="227"/>
    </location>
    <ligand>
        <name>ATP</name>
        <dbReference type="ChEBI" id="CHEBI:30616"/>
    </ligand>
</feature>
<reference evidence="15" key="1">
    <citation type="journal article" date="2019" name="Int. J. Syst. Evol. Microbiol.">
        <title>The Global Catalogue of Microorganisms (GCM) 10K type strain sequencing project: providing services to taxonomists for standard genome sequencing and annotation.</title>
        <authorList>
            <consortium name="The Broad Institute Genomics Platform"/>
            <consortium name="The Broad Institute Genome Sequencing Center for Infectious Disease"/>
            <person name="Wu L."/>
            <person name="Ma J."/>
        </authorList>
    </citation>
    <scope>NUCLEOTIDE SEQUENCE [LARGE SCALE GENOMIC DNA]</scope>
    <source>
        <strain evidence="15">CGMCC 4.7181</strain>
    </source>
</reference>
<protein>
    <recommendedName>
        <fullName evidence="3 12">Ribokinase</fullName>
        <shortName evidence="12">RK</shortName>
        <ecNumber evidence="2 12">2.7.1.15</ecNumber>
    </recommendedName>
</protein>
<feature type="binding site" evidence="12">
    <location>
        <position position="251"/>
    </location>
    <ligand>
        <name>K(+)</name>
        <dbReference type="ChEBI" id="CHEBI:29103"/>
    </ligand>
</feature>
<keyword evidence="4 12" id="KW-0808">Transferase</keyword>
<evidence type="ECO:0000256" key="7">
    <source>
        <dbReference type="ARBA" id="ARBA00022777"/>
    </source>
</evidence>
<dbReference type="PRINTS" id="PR00990">
    <property type="entry name" value="RIBOKINASE"/>
</dbReference>
<keyword evidence="11 12" id="KW-0119">Carbohydrate metabolism</keyword>
<sequence>MMDRPLTDVVVIGSANRDYLIRVEAIPAAGETVLARSLTNSCGGKGANQAVAASRLGARVSFVGCVGDDADGALLLREMRSEGVDVADVEVLHESTTGRAFVSVDDAGENCIAVVSGANAKVNAAKVRRVVERSDPQSIVVLQGEIPADTVAEAVRSAQPRRVIVNLAPVIALPDDVIAAADPLVLNEQEAATLSGVPVHDAESALEAAAALSPAPTSVVITIGAGGAVWSAEGTSGHEPVRTPVAAIDTTGAGDAFVGALAASLSHGNGLADAVGFGVRAGSYAVSRPGAQASYAYYSDLVPDLV</sequence>
<dbReference type="Proteomes" id="UP000638043">
    <property type="component" value="Unassembled WGS sequence"/>
</dbReference>
<evidence type="ECO:0000256" key="1">
    <source>
        <dbReference type="ARBA" id="ARBA00005380"/>
    </source>
</evidence>
<name>A0ABQ2N1C6_9MICO</name>
<feature type="binding site" evidence="12">
    <location>
        <position position="294"/>
    </location>
    <ligand>
        <name>K(+)</name>
        <dbReference type="ChEBI" id="CHEBI:29103"/>
    </ligand>
</feature>
<evidence type="ECO:0000256" key="12">
    <source>
        <dbReference type="HAMAP-Rule" id="MF_01987"/>
    </source>
</evidence>
<evidence type="ECO:0000256" key="9">
    <source>
        <dbReference type="ARBA" id="ARBA00022842"/>
    </source>
</evidence>
<proteinExistence type="inferred from homology"/>
<evidence type="ECO:0000256" key="10">
    <source>
        <dbReference type="ARBA" id="ARBA00022958"/>
    </source>
</evidence>
<comment type="catalytic activity">
    <reaction evidence="12">
        <text>D-ribose + ATP = D-ribose 5-phosphate + ADP + H(+)</text>
        <dbReference type="Rhea" id="RHEA:13697"/>
        <dbReference type="ChEBI" id="CHEBI:15378"/>
        <dbReference type="ChEBI" id="CHEBI:30616"/>
        <dbReference type="ChEBI" id="CHEBI:47013"/>
        <dbReference type="ChEBI" id="CHEBI:78346"/>
        <dbReference type="ChEBI" id="CHEBI:456216"/>
        <dbReference type="EC" id="2.7.1.15"/>
    </reaction>
</comment>
<feature type="binding site" evidence="12">
    <location>
        <position position="285"/>
    </location>
    <ligand>
        <name>K(+)</name>
        <dbReference type="ChEBI" id="CHEBI:29103"/>
    </ligand>
</feature>
<keyword evidence="5 12" id="KW-0479">Metal-binding</keyword>
<feature type="binding site" evidence="12">
    <location>
        <begin position="44"/>
        <end position="48"/>
    </location>
    <ligand>
        <name>substrate</name>
    </ligand>
</feature>
<gene>
    <name evidence="12 14" type="primary">rbsK</name>
    <name evidence="14" type="ORF">GCM10010910_20620</name>
</gene>
<evidence type="ECO:0000256" key="11">
    <source>
        <dbReference type="ARBA" id="ARBA00023277"/>
    </source>
</evidence>
<dbReference type="SUPFAM" id="SSF53613">
    <property type="entry name" value="Ribokinase-like"/>
    <property type="match status" value="1"/>
</dbReference>
<dbReference type="PANTHER" id="PTHR10584:SF166">
    <property type="entry name" value="RIBOKINASE"/>
    <property type="match status" value="1"/>
</dbReference>
<keyword evidence="10 12" id="KW-0630">Potassium</keyword>
<dbReference type="InterPro" id="IPR029056">
    <property type="entry name" value="Ribokinase-like"/>
</dbReference>
<evidence type="ECO:0000259" key="13">
    <source>
        <dbReference type="Pfam" id="PF00294"/>
    </source>
</evidence>
<comment type="subcellular location">
    <subcellularLocation>
        <location evidence="12">Cytoplasm</location>
    </subcellularLocation>
</comment>
<dbReference type="Pfam" id="PF00294">
    <property type="entry name" value="PfkB"/>
    <property type="match status" value="1"/>
</dbReference>
<keyword evidence="6 12" id="KW-0547">Nucleotide-binding</keyword>